<feature type="compositionally biased region" description="Polar residues" evidence="5">
    <location>
        <begin position="599"/>
        <end position="633"/>
    </location>
</feature>
<feature type="region of interest" description="Disordered" evidence="5">
    <location>
        <begin position="709"/>
        <end position="733"/>
    </location>
</feature>
<dbReference type="SMART" id="SM00547">
    <property type="entry name" value="ZnF_RBZ"/>
    <property type="match status" value="2"/>
</dbReference>
<evidence type="ECO:0000313" key="8">
    <source>
        <dbReference type="Proteomes" id="UP000596660"/>
    </source>
</evidence>
<dbReference type="OMA" id="YFTDSAP"/>
<dbReference type="PROSITE" id="PS01358">
    <property type="entry name" value="ZF_RANBP2_1"/>
    <property type="match status" value="2"/>
</dbReference>
<dbReference type="SUPFAM" id="SSF90209">
    <property type="entry name" value="Ran binding protein zinc finger-like"/>
    <property type="match status" value="1"/>
</dbReference>
<evidence type="ECO:0000256" key="5">
    <source>
        <dbReference type="SAM" id="MobiDB-lite"/>
    </source>
</evidence>
<dbReference type="Proteomes" id="UP000596660">
    <property type="component" value="Unplaced"/>
</dbReference>
<feature type="domain" description="RanBP2-type" evidence="6">
    <location>
        <begin position="287"/>
        <end position="316"/>
    </location>
</feature>
<keyword evidence="1" id="KW-0479">Metal-binding</keyword>
<dbReference type="PANTHER" id="PTHR23111">
    <property type="entry name" value="ZINC FINGER PROTEIN"/>
    <property type="match status" value="1"/>
</dbReference>
<sequence length="733" mass="82740">KSSQKLHTHQAHTLWDETPSINSTGFSNSTSSFRHPWAEFSGFVDLVSQSEYCNASFDVHQFVGFQPFDEGFLRVANSCLAFARDNPTILWSLSREDVEVVVQNGSPFLFANASVAAAKMKSFCGNDIDNINGQQPAYFPLVAQTLITFRKCTPRLDKVMNVAWIFQRIKCLIKTEILGRVTQKSVVYVSYSSSTSMDYALVPMVLESDKPSTVDLMKFLLSYAYSAIGFSENIEISSRVESYARKLFSELVNFKESSVEPVLTVQKESSERCNQASSSSGYNIEMKKGDWICPRCSFMNFAKNSLCLQCEEHRPKKLLTGGEWECPQCDFFNFGRNVVCLRCDCKKPGVNRFLSPTSRLRADTASAIGNIEEIITGTEEMQSWFTKIAQLEKSSDMGSVLEDEDFPETMKADDNKFTWSAASTKHSGTVDNPSHSYFQTASDQDSIDMKISQSLNELSGDKSPNQMGIKDYENEQTDESERWLKKVAELHDVTDLPSAVSDDDIPEIMPMRKGENRFVVSKKKDRSLTSPMYKRRVAMEQAGNNNYVPFVPFPPDYFAKEKPKGSESTNINEQTGAMRSDAVKIGEEMEDKFSKPASDVSNYVDQNSKTIDLPISTPSNYSESQSTSENANVRDSWRERSLEGSAVKEPNPLDMSEEAKAERWFRRVAQIKDISELSQIPDEDFPSIMPMRKGVNRFVVSKRKTPLERRLTSSQYRRNLPVVNSDPGKKETD</sequence>
<dbReference type="Gene3D" id="4.10.1060.10">
    <property type="entry name" value="Zinc finger, RanBP2-type"/>
    <property type="match status" value="2"/>
</dbReference>
<keyword evidence="8" id="KW-1185">Reference proteome</keyword>
<dbReference type="InterPro" id="IPR036443">
    <property type="entry name" value="Znf_RanBP2_sf"/>
</dbReference>
<keyword evidence="2 4" id="KW-0863">Zinc-finger</keyword>
<feature type="domain" description="RanBP2-type" evidence="6">
    <location>
        <begin position="320"/>
        <end position="349"/>
    </location>
</feature>
<organism evidence="7 8">
    <name type="scientific">Chenopodium quinoa</name>
    <name type="common">Quinoa</name>
    <dbReference type="NCBI Taxonomy" id="63459"/>
    <lineage>
        <taxon>Eukaryota</taxon>
        <taxon>Viridiplantae</taxon>
        <taxon>Streptophyta</taxon>
        <taxon>Embryophyta</taxon>
        <taxon>Tracheophyta</taxon>
        <taxon>Spermatophyta</taxon>
        <taxon>Magnoliopsida</taxon>
        <taxon>eudicotyledons</taxon>
        <taxon>Gunneridae</taxon>
        <taxon>Pentapetalae</taxon>
        <taxon>Caryophyllales</taxon>
        <taxon>Chenopodiaceae</taxon>
        <taxon>Chenopodioideae</taxon>
        <taxon>Atripliceae</taxon>
        <taxon>Chenopodium</taxon>
    </lineage>
</organism>
<evidence type="ECO:0000256" key="3">
    <source>
        <dbReference type="ARBA" id="ARBA00022833"/>
    </source>
</evidence>
<protein>
    <recommendedName>
        <fullName evidence="6">RanBP2-type domain-containing protein</fullName>
    </recommendedName>
</protein>
<dbReference type="AlphaFoldDB" id="A0A803MXX7"/>
<dbReference type="Pfam" id="PF00641">
    <property type="entry name" value="Zn_ribbon_RanBP"/>
    <property type="match status" value="2"/>
</dbReference>
<dbReference type="PROSITE" id="PS50199">
    <property type="entry name" value="ZF_RANBP2_2"/>
    <property type="match status" value="2"/>
</dbReference>
<dbReference type="GO" id="GO:0008270">
    <property type="term" value="F:zinc ion binding"/>
    <property type="evidence" value="ECO:0007669"/>
    <property type="project" value="UniProtKB-KW"/>
</dbReference>
<accession>A0A803MXX7</accession>
<proteinExistence type="predicted"/>
<evidence type="ECO:0000259" key="6">
    <source>
        <dbReference type="PROSITE" id="PS50199"/>
    </source>
</evidence>
<feature type="region of interest" description="Disordered" evidence="5">
    <location>
        <begin position="591"/>
        <end position="637"/>
    </location>
</feature>
<evidence type="ECO:0000256" key="2">
    <source>
        <dbReference type="ARBA" id="ARBA00022771"/>
    </source>
</evidence>
<dbReference type="Gramene" id="AUR62037057-RA">
    <property type="protein sequence ID" value="AUR62037057-RA:cds"/>
    <property type="gene ID" value="AUR62037057"/>
</dbReference>
<dbReference type="GO" id="GO:0005737">
    <property type="term" value="C:cytoplasm"/>
    <property type="evidence" value="ECO:0007669"/>
    <property type="project" value="TreeGrafter"/>
</dbReference>
<name>A0A803MXX7_CHEQI</name>
<dbReference type="InterPro" id="IPR001876">
    <property type="entry name" value="Znf_RanBP2"/>
</dbReference>
<dbReference type="EnsemblPlants" id="AUR62037057-RA">
    <property type="protein sequence ID" value="AUR62037057-RA:cds"/>
    <property type="gene ID" value="AUR62037057"/>
</dbReference>
<dbReference type="PANTHER" id="PTHR23111:SF30">
    <property type="entry name" value="ZINC FINGER PROTEIN VAR3, CHLOROPLASTIC"/>
    <property type="match status" value="1"/>
</dbReference>
<keyword evidence="3" id="KW-0862">Zinc</keyword>
<evidence type="ECO:0000256" key="1">
    <source>
        <dbReference type="ARBA" id="ARBA00022723"/>
    </source>
</evidence>
<evidence type="ECO:0000313" key="7">
    <source>
        <dbReference type="EnsemblPlants" id="AUR62037057-RA:cds"/>
    </source>
</evidence>
<reference evidence="7" key="2">
    <citation type="submission" date="2021-03" db="UniProtKB">
        <authorList>
            <consortium name="EnsemblPlants"/>
        </authorList>
    </citation>
    <scope>IDENTIFICATION</scope>
</reference>
<dbReference type="GO" id="GO:0003729">
    <property type="term" value="F:mRNA binding"/>
    <property type="evidence" value="ECO:0007669"/>
    <property type="project" value="TreeGrafter"/>
</dbReference>
<reference evidence="7" key="1">
    <citation type="journal article" date="2017" name="Nature">
        <title>The genome of Chenopodium quinoa.</title>
        <authorList>
            <person name="Jarvis D.E."/>
            <person name="Ho Y.S."/>
            <person name="Lightfoot D.J."/>
            <person name="Schmoeckel S.M."/>
            <person name="Li B."/>
            <person name="Borm T.J.A."/>
            <person name="Ohyanagi H."/>
            <person name="Mineta K."/>
            <person name="Michell C.T."/>
            <person name="Saber N."/>
            <person name="Kharbatia N.M."/>
            <person name="Rupper R.R."/>
            <person name="Sharp A.R."/>
            <person name="Dally N."/>
            <person name="Boughton B.A."/>
            <person name="Woo Y.H."/>
            <person name="Gao G."/>
            <person name="Schijlen E.G.W.M."/>
            <person name="Guo X."/>
            <person name="Momin A.A."/>
            <person name="Negrao S."/>
            <person name="Al-Babili S."/>
            <person name="Gehring C."/>
            <person name="Roessner U."/>
            <person name="Jung C."/>
            <person name="Murphy K."/>
            <person name="Arold S.T."/>
            <person name="Gojobori T."/>
            <person name="van der Linden C.G."/>
            <person name="van Loo E.N."/>
            <person name="Jellen E.N."/>
            <person name="Maughan P.J."/>
            <person name="Tester M."/>
        </authorList>
    </citation>
    <scope>NUCLEOTIDE SEQUENCE [LARGE SCALE GENOMIC DNA]</scope>
    <source>
        <strain evidence="7">cv. PI 614886</strain>
    </source>
</reference>
<evidence type="ECO:0000256" key="4">
    <source>
        <dbReference type="PROSITE-ProRule" id="PRU00322"/>
    </source>
</evidence>